<dbReference type="Proteomes" id="UP000592181">
    <property type="component" value="Unassembled WGS sequence"/>
</dbReference>
<dbReference type="GO" id="GO:0000502">
    <property type="term" value="C:proteasome complex"/>
    <property type="evidence" value="ECO:0007669"/>
    <property type="project" value="UniProtKB-KW"/>
</dbReference>
<evidence type="ECO:0000259" key="2">
    <source>
        <dbReference type="Pfam" id="PF19187"/>
    </source>
</evidence>
<organism evidence="4 5">
    <name type="scientific">Janibacter alkaliphilus</name>
    <dbReference type="NCBI Taxonomy" id="1069963"/>
    <lineage>
        <taxon>Bacteria</taxon>
        <taxon>Bacillati</taxon>
        <taxon>Actinomycetota</taxon>
        <taxon>Actinomycetes</taxon>
        <taxon>Micrococcales</taxon>
        <taxon>Intrasporangiaceae</taxon>
        <taxon>Janibacter</taxon>
    </lineage>
</organism>
<dbReference type="PIRSF" id="PIRSF016838">
    <property type="entry name" value="PafC"/>
    <property type="match status" value="1"/>
</dbReference>
<dbReference type="RefSeq" id="WP_179463366.1">
    <property type="nucleotide sequence ID" value="NZ_JACBZX010000001.1"/>
</dbReference>
<feature type="domain" description="WYL" evidence="1">
    <location>
        <begin position="146"/>
        <end position="214"/>
    </location>
</feature>
<keyword evidence="5" id="KW-1185">Reference proteome</keyword>
<dbReference type="InterPro" id="IPR028349">
    <property type="entry name" value="PafC-like"/>
</dbReference>
<sequence>MSRTPPETATSRVQRLLTMVPWLVSRQGIEIADAAAGLGISEAQLRDDLDLLFMVGYGTMPDELVDVSYEAGRVYVGNAEAIARPLRLGLDEAVSLIVGLRALAASGVAGTEPIERALAKLEAATGGIAGVERVQVAADATVDSQTLATAREALKDGRRVHLTYLVPSRDERTERDVDPLRVTSYDGHWYLEGWCHRAKDVRLFRLDRVEAITVLDAPAQIPEGIEPRDLRDGLYAPRRDDLEVTLALAPEAHWVADYYPVTSRHREPEADGRETLIVSLPSRDEELITRLVLRLGGRARVLAPEHVARAVHERATAALTAY</sequence>
<protein>
    <submittedName>
        <fullName evidence="4">Proteasome accessory factor C</fullName>
    </submittedName>
</protein>
<feature type="domain" description="PafC HTH" evidence="2">
    <location>
        <begin position="12"/>
        <end position="123"/>
    </location>
</feature>
<evidence type="ECO:0000313" key="5">
    <source>
        <dbReference type="Proteomes" id="UP000592181"/>
    </source>
</evidence>
<evidence type="ECO:0000259" key="3">
    <source>
        <dbReference type="Pfam" id="PF25583"/>
    </source>
</evidence>
<dbReference type="InterPro" id="IPR026881">
    <property type="entry name" value="WYL_dom"/>
</dbReference>
<evidence type="ECO:0000259" key="1">
    <source>
        <dbReference type="Pfam" id="PF13280"/>
    </source>
</evidence>
<dbReference type="InterPro" id="IPR051534">
    <property type="entry name" value="CBASS_pafABC_assoc_protein"/>
</dbReference>
<dbReference type="Pfam" id="PF19187">
    <property type="entry name" value="HTH_PafC"/>
    <property type="match status" value="1"/>
</dbReference>
<dbReference type="Pfam" id="PF25583">
    <property type="entry name" value="WCX"/>
    <property type="match status" value="1"/>
</dbReference>
<feature type="domain" description="WCX" evidence="3">
    <location>
        <begin position="242"/>
        <end position="319"/>
    </location>
</feature>
<dbReference type="PANTHER" id="PTHR34580">
    <property type="match status" value="1"/>
</dbReference>
<proteinExistence type="predicted"/>
<reference evidence="4 5" key="1">
    <citation type="submission" date="2020-07" db="EMBL/GenBank/DDBJ databases">
        <title>Sequencing the genomes of 1000 actinobacteria strains.</title>
        <authorList>
            <person name="Klenk H.-P."/>
        </authorList>
    </citation>
    <scope>NUCLEOTIDE SEQUENCE [LARGE SCALE GENOMIC DNA]</scope>
    <source>
        <strain evidence="4 5">DSM 24723</strain>
    </source>
</reference>
<dbReference type="PROSITE" id="PS52050">
    <property type="entry name" value="WYL"/>
    <property type="match status" value="1"/>
</dbReference>
<dbReference type="Pfam" id="PF13280">
    <property type="entry name" value="WYL"/>
    <property type="match status" value="1"/>
</dbReference>
<dbReference type="InterPro" id="IPR043839">
    <property type="entry name" value="PafC_HTH"/>
</dbReference>
<gene>
    <name evidence="4" type="ORF">BJY28_002592</name>
</gene>
<accession>A0A852XBK7</accession>
<dbReference type="EMBL" id="JACBZX010000001">
    <property type="protein sequence ID" value="NYG38123.1"/>
    <property type="molecule type" value="Genomic_DNA"/>
</dbReference>
<dbReference type="PANTHER" id="PTHR34580:SF1">
    <property type="entry name" value="PROTEIN PAFC"/>
    <property type="match status" value="1"/>
</dbReference>
<evidence type="ECO:0000313" key="4">
    <source>
        <dbReference type="EMBL" id="NYG38123.1"/>
    </source>
</evidence>
<dbReference type="InterPro" id="IPR057727">
    <property type="entry name" value="WCX_dom"/>
</dbReference>
<name>A0A852XBK7_9MICO</name>
<comment type="caution">
    <text evidence="4">The sequence shown here is derived from an EMBL/GenBank/DDBJ whole genome shotgun (WGS) entry which is preliminary data.</text>
</comment>
<keyword evidence="4" id="KW-0647">Proteasome</keyword>
<dbReference type="AlphaFoldDB" id="A0A852XBK7"/>